<evidence type="ECO:0000256" key="1">
    <source>
        <dbReference type="SAM" id="SignalP"/>
    </source>
</evidence>
<feature type="chain" id="PRO_5036942335" evidence="1">
    <location>
        <begin position="27"/>
        <end position="331"/>
    </location>
</feature>
<evidence type="ECO:0000313" key="4">
    <source>
        <dbReference type="Proteomes" id="UP000603640"/>
    </source>
</evidence>
<comment type="caution">
    <text evidence="3">The sequence shown here is derived from an EMBL/GenBank/DDBJ whole genome shotgun (WGS) entry which is preliminary data.</text>
</comment>
<dbReference type="Proteomes" id="UP000603640">
    <property type="component" value="Unassembled WGS sequence"/>
</dbReference>
<keyword evidence="1" id="KW-0732">Signal</keyword>
<sequence>MIKHLQKTAALALLGFALLAGNEASAQINLTSLTYTQNFDGMGTTTPTTFPNGWTAVRYAGTGELGAVLTPVITDGSANSGAIYNVGTTDATDRAFGSISSNSTSVRFGAGFTNGTTSTIGTVQFAATMEQWRSGSSATADEISAFEYSFNATGINDANATWTALTSMDLVEKLKTVTDNTAVNGNDAANKTSISGTISGITLAPGSNLWIRWSDPNDGGSDGLYAIDDFTLTLTAATTTGIADATKGMFSIYPNPMQSQNVRLSLPGHIGSQKVSLTVWSVEGKELFKATGSQAQVQESLNSKMASLSKGMFFVNVTAGKEVYQTKLLKN</sequence>
<dbReference type="Pfam" id="PF18962">
    <property type="entry name" value="Por_Secre_tail"/>
    <property type="match status" value="1"/>
</dbReference>
<accession>A0A923N9W5</accession>
<reference evidence="3" key="1">
    <citation type="submission" date="2020-08" db="EMBL/GenBank/DDBJ databases">
        <title>Pontibacter sp. SD6 16S ribosomal RNA gene Genome sequencing and assembly.</title>
        <authorList>
            <person name="Kang M."/>
        </authorList>
    </citation>
    <scope>NUCLEOTIDE SEQUENCE</scope>
    <source>
        <strain evidence="3">SD6</strain>
    </source>
</reference>
<keyword evidence="4" id="KW-1185">Reference proteome</keyword>
<dbReference type="NCBIfam" id="TIGR04183">
    <property type="entry name" value="Por_Secre_tail"/>
    <property type="match status" value="1"/>
</dbReference>
<organism evidence="3 4">
    <name type="scientific">Pontibacter cellulosilyticus</name>
    <dbReference type="NCBI Taxonomy" id="1720253"/>
    <lineage>
        <taxon>Bacteria</taxon>
        <taxon>Pseudomonadati</taxon>
        <taxon>Bacteroidota</taxon>
        <taxon>Cytophagia</taxon>
        <taxon>Cytophagales</taxon>
        <taxon>Hymenobacteraceae</taxon>
        <taxon>Pontibacter</taxon>
    </lineage>
</organism>
<feature type="signal peptide" evidence="1">
    <location>
        <begin position="1"/>
        <end position="26"/>
    </location>
</feature>
<feature type="domain" description="Secretion system C-terminal sorting" evidence="2">
    <location>
        <begin position="252"/>
        <end position="328"/>
    </location>
</feature>
<proteinExistence type="predicted"/>
<gene>
    <name evidence="3" type="ORF">H8S84_12060</name>
</gene>
<dbReference type="InterPro" id="IPR026444">
    <property type="entry name" value="Secre_tail"/>
</dbReference>
<dbReference type="EMBL" id="JACRVF010000003">
    <property type="protein sequence ID" value="MBC5993572.1"/>
    <property type="molecule type" value="Genomic_DNA"/>
</dbReference>
<dbReference type="RefSeq" id="WP_187067594.1">
    <property type="nucleotide sequence ID" value="NZ_JACRVF010000003.1"/>
</dbReference>
<protein>
    <submittedName>
        <fullName evidence="3">T9SS type A sorting domain-containing protein</fullName>
    </submittedName>
</protein>
<name>A0A923N9W5_9BACT</name>
<evidence type="ECO:0000259" key="2">
    <source>
        <dbReference type="Pfam" id="PF18962"/>
    </source>
</evidence>
<evidence type="ECO:0000313" key="3">
    <source>
        <dbReference type="EMBL" id="MBC5993572.1"/>
    </source>
</evidence>
<dbReference type="AlphaFoldDB" id="A0A923N9W5"/>